<evidence type="ECO:0000313" key="2">
    <source>
        <dbReference type="Proteomes" id="UP000499080"/>
    </source>
</evidence>
<evidence type="ECO:0000313" key="1">
    <source>
        <dbReference type="EMBL" id="GBO34670.1"/>
    </source>
</evidence>
<name>A0A4Y2WEF6_ARAVE</name>
<sequence length="91" mass="9788">MEGIRRRLIQLLTQKIAAKGIETSIATADADSCIVRCEVDKATSHPIVAITGQDADLVVFLIALAPPESNIYFMKSGKGKVEVKLFSTGIL</sequence>
<dbReference type="EMBL" id="BGPR01058503">
    <property type="protein sequence ID" value="GBO34670.1"/>
    <property type="molecule type" value="Genomic_DNA"/>
</dbReference>
<organism evidence="1 2">
    <name type="scientific">Araneus ventricosus</name>
    <name type="common">Orbweaver spider</name>
    <name type="synonym">Epeira ventricosa</name>
    <dbReference type="NCBI Taxonomy" id="182803"/>
    <lineage>
        <taxon>Eukaryota</taxon>
        <taxon>Metazoa</taxon>
        <taxon>Ecdysozoa</taxon>
        <taxon>Arthropoda</taxon>
        <taxon>Chelicerata</taxon>
        <taxon>Arachnida</taxon>
        <taxon>Araneae</taxon>
        <taxon>Araneomorphae</taxon>
        <taxon>Entelegynae</taxon>
        <taxon>Araneoidea</taxon>
        <taxon>Araneidae</taxon>
        <taxon>Araneus</taxon>
    </lineage>
</organism>
<dbReference type="AlphaFoldDB" id="A0A4Y2WEF6"/>
<gene>
    <name evidence="1" type="ORF">AVEN_120453_1</name>
</gene>
<protein>
    <submittedName>
        <fullName evidence="1">Uncharacterized protein</fullName>
    </submittedName>
</protein>
<reference evidence="1 2" key="1">
    <citation type="journal article" date="2019" name="Sci. Rep.">
        <title>Orb-weaving spider Araneus ventricosus genome elucidates the spidroin gene catalogue.</title>
        <authorList>
            <person name="Kono N."/>
            <person name="Nakamura H."/>
            <person name="Ohtoshi R."/>
            <person name="Moran D.A.P."/>
            <person name="Shinohara A."/>
            <person name="Yoshida Y."/>
            <person name="Fujiwara M."/>
            <person name="Mori M."/>
            <person name="Tomita M."/>
            <person name="Arakawa K."/>
        </authorList>
    </citation>
    <scope>NUCLEOTIDE SEQUENCE [LARGE SCALE GENOMIC DNA]</scope>
</reference>
<comment type="caution">
    <text evidence="1">The sequence shown here is derived from an EMBL/GenBank/DDBJ whole genome shotgun (WGS) entry which is preliminary data.</text>
</comment>
<accession>A0A4Y2WEF6</accession>
<proteinExistence type="predicted"/>
<dbReference type="Proteomes" id="UP000499080">
    <property type="component" value="Unassembled WGS sequence"/>
</dbReference>
<keyword evidence="2" id="KW-1185">Reference proteome</keyword>
<dbReference type="OrthoDB" id="6782535at2759"/>